<reference evidence="1 2" key="1">
    <citation type="journal article" date="2022" name="Nat. Plants">
        <title>Genomes of leafy and leafless Platanthera orchids illuminate the evolution of mycoheterotrophy.</title>
        <authorList>
            <person name="Li M.H."/>
            <person name="Liu K.W."/>
            <person name="Li Z."/>
            <person name="Lu H.C."/>
            <person name="Ye Q.L."/>
            <person name="Zhang D."/>
            <person name="Wang J.Y."/>
            <person name="Li Y.F."/>
            <person name="Zhong Z.M."/>
            <person name="Liu X."/>
            <person name="Yu X."/>
            <person name="Liu D.K."/>
            <person name="Tu X.D."/>
            <person name="Liu B."/>
            <person name="Hao Y."/>
            <person name="Liao X.Y."/>
            <person name="Jiang Y.T."/>
            <person name="Sun W.H."/>
            <person name="Chen J."/>
            <person name="Chen Y.Q."/>
            <person name="Ai Y."/>
            <person name="Zhai J.W."/>
            <person name="Wu S.S."/>
            <person name="Zhou Z."/>
            <person name="Hsiao Y.Y."/>
            <person name="Wu W.L."/>
            <person name="Chen Y.Y."/>
            <person name="Lin Y.F."/>
            <person name="Hsu J.L."/>
            <person name="Li C.Y."/>
            <person name="Wang Z.W."/>
            <person name="Zhao X."/>
            <person name="Zhong W.Y."/>
            <person name="Ma X.K."/>
            <person name="Ma L."/>
            <person name="Huang J."/>
            <person name="Chen G.Z."/>
            <person name="Huang M.Z."/>
            <person name="Huang L."/>
            <person name="Peng D.H."/>
            <person name="Luo Y.B."/>
            <person name="Zou S.Q."/>
            <person name="Chen S.P."/>
            <person name="Lan S."/>
            <person name="Tsai W.C."/>
            <person name="Van de Peer Y."/>
            <person name="Liu Z.J."/>
        </authorList>
    </citation>
    <scope>NUCLEOTIDE SEQUENCE [LARGE SCALE GENOMIC DNA]</scope>
    <source>
        <strain evidence="1">Lor288</strain>
    </source>
</reference>
<protein>
    <submittedName>
        <fullName evidence="1">Uncharacterized protein</fullName>
    </submittedName>
</protein>
<evidence type="ECO:0000313" key="2">
    <source>
        <dbReference type="Proteomes" id="UP001412067"/>
    </source>
</evidence>
<proteinExistence type="predicted"/>
<dbReference type="EMBL" id="JBBWWR010000004">
    <property type="protein sequence ID" value="KAK8968493.1"/>
    <property type="molecule type" value="Genomic_DNA"/>
</dbReference>
<gene>
    <name evidence="1" type="ORF">KSP40_PGU016742</name>
</gene>
<comment type="caution">
    <text evidence="1">The sequence shown here is derived from an EMBL/GenBank/DDBJ whole genome shotgun (WGS) entry which is preliminary data.</text>
</comment>
<dbReference type="Proteomes" id="UP001412067">
    <property type="component" value="Unassembled WGS sequence"/>
</dbReference>
<sequence length="77" mass="8780">MRSLEPRAQLAQVKPLPPCVQEANCARNPDGKHKEEAVKRTVCNIFPVRCRHVSFSFYLSVPKEMLPVLIETVLYIS</sequence>
<accession>A0ABR2MX55</accession>
<name>A0ABR2MX55_9ASPA</name>
<evidence type="ECO:0000313" key="1">
    <source>
        <dbReference type="EMBL" id="KAK8968493.1"/>
    </source>
</evidence>
<keyword evidence="2" id="KW-1185">Reference proteome</keyword>
<organism evidence="1 2">
    <name type="scientific">Platanthera guangdongensis</name>
    <dbReference type="NCBI Taxonomy" id="2320717"/>
    <lineage>
        <taxon>Eukaryota</taxon>
        <taxon>Viridiplantae</taxon>
        <taxon>Streptophyta</taxon>
        <taxon>Embryophyta</taxon>
        <taxon>Tracheophyta</taxon>
        <taxon>Spermatophyta</taxon>
        <taxon>Magnoliopsida</taxon>
        <taxon>Liliopsida</taxon>
        <taxon>Asparagales</taxon>
        <taxon>Orchidaceae</taxon>
        <taxon>Orchidoideae</taxon>
        <taxon>Orchideae</taxon>
        <taxon>Orchidinae</taxon>
        <taxon>Platanthera</taxon>
    </lineage>
</organism>